<keyword evidence="7 13" id="KW-1133">Transmembrane helix</keyword>
<evidence type="ECO:0000313" key="14">
    <source>
        <dbReference type="EMBL" id="PWA24743.1"/>
    </source>
</evidence>
<dbReference type="AlphaFoldDB" id="A0A315VQX0"/>
<dbReference type="InterPro" id="IPR019306">
    <property type="entry name" value="TMEM231"/>
</dbReference>
<evidence type="ECO:0000256" key="3">
    <source>
        <dbReference type="ARBA" id="ARBA00015087"/>
    </source>
</evidence>
<dbReference type="Pfam" id="PF10149">
    <property type="entry name" value="TM231"/>
    <property type="match status" value="2"/>
</dbReference>
<sequence>MAFYEVYSHPALVRYRTSVCTKATLFLVVVLCLTYIAPLLVAYRSQGFWIKRKTYEEQPVVRFQYQTLLFAATSLQGDYVAWSTFPHLNNMLGTNLRIPAVSVREEDQNQDGKLDLLTFQLQLPLKSDEHVYSIQLLLTFSYQLFRKATVVMQSLAFVQHSSPVPGAKMFIMIDGASLFASSYDLINIMRSYQERNLSTVLSSPVLVWIVGRADGSPFELNAEIQPGHQNRTHTCGKTSLFLMQG</sequence>
<accession>A0A315VQX0</accession>
<keyword evidence="4" id="KW-1003">Cell membrane</keyword>
<comment type="similarity">
    <text evidence="2">Belongs to the TMEM231 family.</text>
</comment>
<name>A0A315VQX0_GAMAF</name>
<evidence type="ECO:0000256" key="6">
    <source>
        <dbReference type="ARBA" id="ARBA00022794"/>
    </source>
</evidence>
<evidence type="ECO:0000256" key="4">
    <source>
        <dbReference type="ARBA" id="ARBA00022475"/>
    </source>
</evidence>
<evidence type="ECO:0000256" key="1">
    <source>
        <dbReference type="ARBA" id="ARBA00004272"/>
    </source>
</evidence>
<dbReference type="GO" id="GO:0032880">
    <property type="term" value="P:regulation of protein localization"/>
    <property type="evidence" value="ECO:0007669"/>
    <property type="project" value="TreeGrafter"/>
</dbReference>
<keyword evidence="6" id="KW-0970">Cilium biogenesis/degradation</keyword>
<keyword evidence="5 13" id="KW-0812">Transmembrane</keyword>
<evidence type="ECO:0000256" key="11">
    <source>
        <dbReference type="ARBA" id="ARBA00023273"/>
    </source>
</evidence>
<keyword evidence="8" id="KW-0969">Cilium</keyword>
<dbReference type="PANTHER" id="PTHR14605">
    <property type="entry name" value="CHST5 PROTEIN"/>
    <property type="match status" value="1"/>
</dbReference>
<evidence type="ECO:0000256" key="7">
    <source>
        <dbReference type="ARBA" id="ARBA00022989"/>
    </source>
</evidence>
<dbReference type="EMBL" id="NHOQ01001396">
    <property type="protein sequence ID" value="PWA24743.1"/>
    <property type="molecule type" value="Genomic_DNA"/>
</dbReference>
<comment type="function">
    <text evidence="12">Transmembrane component of the tectonic-like complex, a complex localized at the transition zone of primary cilia and acting as a barrier that prevents diffusion of transmembrane proteins between the cilia and plasma membranes. Required for ciliogenesis and sonic hedgehog/SHH signaling.</text>
</comment>
<comment type="subcellular location">
    <subcellularLocation>
        <location evidence="1">Cell projection</location>
        <location evidence="1">Cilium membrane</location>
        <topology evidence="1">Multi-pass membrane protein</topology>
    </subcellularLocation>
</comment>
<evidence type="ECO:0000313" key="15">
    <source>
        <dbReference type="Proteomes" id="UP000250572"/>
    </source>
</evidence>
<evidence type="ECO:0000256" key="2">
    <source>
        <dbReference type="ARBA" id="ARBA00009082"/>
    </source>
</evidence>
<keyword evidence="15" id="KW-1185">Reference proteome</keyword>
<feature type="non-terminal residue" evidence="14">
    <location>
        <position position="245"/>
    </location>
</feature>
<dbReference type="STRING" id="33528.ENSGAFP00000032600"/>
<evidence type="ECO:0000256" key="9">
    <source>
        <dbReference type="ARBA" id="ARBA00023136"/>
    </source>
</evidence>
<feature type="transmembrane region" description="Helical" evidence="13">
    <location>
        <begin position="23"/>
        <end position="43"/>
    </location>
</feature>
<organism evidence="14 15">
    <name type="scientific">Gambusia affinis</name>
    <name type="common">Western mosquitofish</name>
    <name type="synonym">Heterandria affinis</name>
    <dbReference type="NCBI Taxonomy" id="33528"/>
    <lineage>
        <taxon>Eukaryota</taxon>
        <taxon>Metazoa</taxon>
        <taxon>Chordata</taxon>
        <taxon>Craniata</taxon>
        <taxon>Vertebrata</taxon>
        <taxon>Euteleostomi</taxon>
        <taxon>Actinopterygii</taxon>
        <taxon>Neopterygii</taxon>
        <taxon>Teleostei</taxon>
        <taxon>Neoteleostei</taxon>
        <taxon>Acanthomorphata</taxon>
        <taxon>Ovalentaria</taxon>
        <taxon>Atherinomorphae</taxon>
        <taxon>Cyprinodontiformes</taxon>
        <taxon>Poeciliidae</taxon>
        <taxon>Poeciliinae</taxon>
        <taxon>Gambusia</taxon>
    </lineage>
</organism>
<reference evidence="14 15" key="1">
    <citation type="journal article" date="2018" name="G3 (Bethesda)">
        <title>A High-Quality Reference Genome for the Invasive Mosquitofish Gambusia affinis Using a Chicago Library.</title>
        <authorList>
            <person name="Hoffberg S.L."/>
            <person name="Troendle N.J."/>
            <person name="Glenn T.C."/>
            <person name="Mahmud O."/>
            <person name="Louha S."/>
            <person name="Chalopin D."/>
            <person name="Bennetzen J.L."/>
            <person name="Mauricio R."/>
        </authorList>
    </citation>
    <scope>NUCLEOTIDE SEQUENCE [LARGE SCALE GENOMIC DNA]</scope>
    <source>
        <strain evidence="14">NE01/NJP1002.9</strain>
        <tissue evidence="14">Muscle</tissue>
    </source>
</reference>
<evidence type="ECO:0000256" key="10">
    <source>
        <dbReference type="ARBA" id="ARBA00023180"/>
    </source>
</evidence>
<keyword evidence="9 13" id="KW-0472">Membrane</keyword>
<keyword evidence="11" id="KW-0966">Cell projection</keyword>
<dbReference type="Proteomes" id="UP000250572">
    <property type="component" value="Unassembled WGS sequence"/>
</dbReference>
<keyword evidence="10" id="KW-0325">Glycoprotein</keyword>
<dbReference type="GO" id="GO:0060170">
    <property type="term" value="C:ciliary membrane"/>
    <property type="evidence" value="ECO:0007669"/>
    <property type="project" value="UniProtKB-SubCell"/>
</dbReference>
<comment type="caution">
    <text evidence="14">The sequence shown here is derived from an EMBL/GenBank/DDBJ whole genome shotgun (WGS) entry which is preliminary data.</text>
</comment>
<gene>
    <name evidence="14" type="ORF">CCH79_00010174</name>
</gene>
<proteinExistence type="inferred from homology"/>
<protein>
    <recommendedName>
        <fullName evidence="3">Transmembrane protein 231</fullName>
    </recommendedName>
</protein>
<dbReference type="GO" id="GO:0035869">
    <property type="term" value="C:ciliary transition zone"/>
    <property type="evidence" value="ECO:0007669"/>
    <property type="project" value="TreeGrafter"/>
</dbReference>
<dbReference type="GO" id="GO:0060271">
    <property type="term" value="P:cilium assembly"/>
    <property type="evidence" value="ECO:0007669"/>
    <property type="project" value="TreeGrafter"/>
</dbReference>
<evidence type="ECO:0000256" key="12">
    <source>
        <dbReference type="ARBA" id="ARBA00024803"/>
    </source>
</evidence>
<evidence type="ECO:0000256" key="8">
    <source>
        <dbReference type="ARBA" id="ARBA00023069"/>
    </source>
</evidence>
<evidence type="ECO:0000256" key="5">
    <source>
        <dbReference type="ARBA" id="ARBA00022692"/>
    </source>
</evidence>
<evidence type="ECO:0000256" key="13">
    <source>
        <dbReference type="SAM" id="Phobius"/>
    </source>
</evidence>
<dbReference type="PANTHER" id="PTHR14605:SF1">
    <property type="entry name" value="TRANSMEMBRANE PROTEIN 231"/>
    <property type="match status" value="1"/>
</dbReference>